<sequence length="301" mass="32520">MRCVGWVGAVSLVAISFAAASGACAEDFDPAVDASEFERRSSAANVATPFGLPASDTAWFDPTDDEGLFGDLPAATTLPPLTDFSSDRLTGGRAPPGLLFGGYDLWRNGVSLYGGFEWSADAAAESGPVFRLFVSEALERYQSARFIYVSDVSRASLLAGWRFKFGAFELKVLAGPDLEHRASTPDIRDKRWRGSHGGVRVALEGWAEPTPETMLACSFYATTVARSYGARLAAGWRMLDRFWLGPEMSGSSDEFSRQTRIGLHLSGLQLAALEWSAAAGYVRDSFGRDGIYTRLGAALRQ</sequence>
<keyword evidence="5" id="KW-1185">Reference proteome</keyword>
<reference evidence="3 4" key="1">
    <citation type="submission" date="2017-08" db="EMBL/GenBank/DDBJ databases">
        <authorList>
            <person name="de Groot N.N."/>
        </authorList>
    </citation>
    <scope>NUCLEOTIDE SEQUENCE [LARGE SCALE GENOMIC DNA]</scope>
    <source>
        <strain evidence="3 4">JA575</strain>
    </source>
</reference>
<evidence type="ECO:0000313" key="5">
    <source>
        <dbReference type="Proteomes" id="UP000256343"/>
    </source>
</evidence>
<dbReference type="Pfam" id="PF17036">
    <property type="entry name" value="CBP_BcsS"/>
    <property type="match status" value="1"/>
</dbReference>
<accession>A0A336K0L9</accession>
<protein>
    <submittedName>
        <fullName evidence="3">Cellulose biosynthesis protein BcsS</fullName>
    </submittedName>
</protein>
<evidence type="ECO:0000313" key="4">
    <source>
        <dbReference type="Proteomes" id="UP000252631"/>
    </source>
</evidence>
<dbReference type="EMBL" id="UFQQ01000014">
    <property type="protein sequence ID" value="SSW91841.1"/>
    <property type="molecule type" value="Genomic_DNA"/>
</dbReference>
<keyword evidence="1" id="KW-0732">Signal</keyword>
<dbReference type="Proteomes" id="UP000256343">
    <property type="component" value="Unassembled WGS sequence"/>
</dbReference>
<feature type="chain" id="PRO_5016457146" evidence="1">
    <location>
        <begin position="26"/>
        <end position="301"/>
    </location>
</feature>
<reference evidence="2 5" key="2">
    <citation type="submission" date="2018-07" db="EMBL/GenBank/DDBJ databases">
        <title>Genomic Encyclopedia of Archaeal and Bacterial Type Strains, Phase II (KMG-II): from individual species to whole genera.</title>
        <authorList>
            <person name="Goeker M."/>
        </authorList>
    </citation>
    <scope>NUCLEOTIDE SEQUENCE [LARGE SCALE GENOMIC DNA]</scope>
    <source>
        <strain evidence="2 5">JA575</strain>
    </source>
</reference>
<dbReference type="EMBL" id="QRDT01000014">
    <property type="protein sequence ID" value="RED31861.1"/>
    <property type="molecule type" value="Genomic_DNA"/>
</dbReference>
<feature type="signal peptide" evidence="1">
    <location>
        <begin position="1"/>
        <end position="25"/>
    </location>
</feature>
<evidence type="ECO:0000313" key="2">
    <source>
        <dbReference type="EMBL" id="RED31861.1"/>
    </source>
</evidence>
<evidence type="ECO:0000256" key="1">
    <source>
        <dbReference type="SAM" id="SignalP"/>
    </source>
</evidence>
<organism evidence="3 4">
    <name type="scientific">Rhodopseudomonas pentothenatexigens</name>
    <dbReference type="NCBI Taxonomy" id="999699"/>
    <lineage>
        <taxon>Bacteria</taxon>
        <taxon>Pseudomonadati</taxon>
        <taxon>Pseudomonadota</taxon>
        <taxon>Alphaproteobacteria</taxon>
        <taxon>Hyphomicrobiales</taxon>
        <taxon>Nitrobacteraceae</taxon>
        <taxon>Rhodopseudomonas</taxon>
    </lineage>
</organism>
<dbReference type="AlphaFoldDB" id="A0A336K0L9"/>
<name>A0A336K0L9_9BRAD</name>
<dbReference type="InterPro" id="IPR031485">
    <property type="entry name" value="CBP_BcsS"/>
</dbReference>
<evidence type="ECO:0000313" key="3">
    <source>
        <dbReference type="EMBL" id="SSW91841.1"/>
    </source>
</evidence>
<dbReference type="PROSITE" id="PS51257">
    <property type="entry name" value="PROKAR_LIPOPROTEIN"/>
    <property type="match status" value="1"/>
</dbReference>
<gene>
    <name evidence="2" type="ORF">BJ125_114101</name>
    <name evidence="3" type="ORF">SAMN05892882_114101</name>
</gene>
<proteinExistence type="predicted"/>
<dbReference type="Proteomes" id="UP000252631">
    <property type="component" value="Unassembled WGS sequence"/>
</dbReference>
<dbReference type="OrthoDB" id="8479338at2"/>